<feature type="compositionally biased region" description="Low complexity" evidence="2">
    <location>
        <begin position="875"/>
        <end position="888"/>
    </location>
</feature>
<feature type="region of interest" description="Disordered" evidence="2">
    <location>
        <begin position="451"/>
        <end position="481"/>
    </location>
</feature>
<feature type="compositionally biased region" description="Gly residues" evidence="2">
    <location>
        <begin position="809"/>
        <end position="824"/>
    </location>
</feature>
<proteinExistence type="predicted"/>
<feature type="compositionally biased region" description="Low complexity" evidence="2">
    <location>
        <begin position="917"/>
        <end position="927"/>
    </location>
</feature>
<feature type="compositionally biased region" description="Gly residues" evidence="2">
    <location>
        <begin position="451"/>
        <end position="462"/>
    </location>
</feature>
<feature type="region of interest" description="Disordered" evidence="2">
    <location>
        <begin position="776"/>
        <end position="935"/>
    </location>
</feature>
<keyword evidence="6" id="KW-1185">Reference proteome</keyword>
<feature type="region of interest" description="Disordered" evidence="2">
    <location>
        <begin position="1015"/>
        <end position="1046"/>
    </location>
</feature>
<reference evidence="4" key="1">
    <citation type="journal article" date="2021" name="Proc. Natl. Acad. Sci. U.S.A.">
        <title>Three genomes in the algal genus Volvox reveal the fate of a haploid sex-determining region after a transition to homothallism.</title>
        <authorList>
            <person name="Yamamoto K."/>
            <person name="Hamaji T."/>
            <person name="Kawai-Toyooka H."/>
            <person name="Matsuzaki R."/>
            <person name="Takahashi F."/>
            <person name="Nishimura Y."/>
            <person name="Kawachi M."/>
            <person name="Noguchi H."/>
            <person name="Minakuchi Y."/>
            <person name="Umen J.G."/>
            <person name="Toyoda A."/>
            <person name="Nozaki H."/>
        </authorList>
    </citation>
    <scope>NUCLEOTIDE SEQUENCE</scope>
    <source>
        <strain evidence="4">NIES-3785</strain>
        <strain evidence="3">NIES-3786</strain>
    </source>
</reference>
<sequence length="1323" mass="137766">MDFAENWCSLLELFVSNAGLKLRMFMVDTVLIKSGRVLGHFYTSKDGYICRFSAHEITRQAIYQRLASLHCLDPQLNPFGYIAVAHYTTGVSRLLKRAELQDLMTTICGPYEFSDSSPVATQHEQLFCVQAYIVPRHDMRYIASYDVQEGPLCTVLARRFSSRYTNAMDDPASVLVETASSDPDEPARSSSLLAGAASISRPLSSAMALSMSLSLDDPLTMPASLTADELLVESQLVAMGLLEPRRQKERDPVAAGVEATGAGGEEAGVVGGDEAGATSPSGSPPDGITSSLPAPRRVKDDVARLLQAASSFVERAHGQRIVGLVAEFITAGAPTPGLPSGGGLVLMAVHAVQLDPRASRGRLGTFTERWTDYLEGLAPPPAPQAPGRRNQSPSILRAGDSSLVMTERSSGFLVRTSPGSSMGSMGGGGGSVLPVYGGAFNPQRQLLGAASTGGGGGAGGGNVVSPRVHGGAGSAASSPAAGSLTRIYSASPSAAHHRSMTALSDVGRPGSAPAAVVKVGRHLPNAAHSSALNGHYTLRNAMSAARPGGGGNPTSNPGAPDSYSLWLSREGLPTDSMSAKLALEVESLRERLQRQTDIAVRAEAALQQLAVSSRKETLELRQQIEELRIEVGRLGEAKRNLATEYDRLRSERLGLQAGRSELSGEVERLRTELAGERETLAKAVRDATAREEQLEGQLRAAREEREEALKQLGGLRRRVEEESEVVEALRGQLYDYKQLVAQLQAQVRRGRNNKQLLQSLQGLPGAIASAANLNAAGGSGGAAAGDGTAAARGGRNTKDGEESDADTDAGGGASGGMDGAGSQQGGQKPLPGGGGGAAGRQGVVGTGYGGRSNTTNSAFHHGGNSPPHHRQNFTSSSPHGPDHGGSSPRRGTSPFRGSTGSSPANRSVTVVSPISNPTTPTAATAATSPLMDATGAVGPTNLLSEIRRKRLAAGGGPPLLALERADSSRDGPAGPAASSAGGAGAGSAATAAASNGSSNGGAFGAAAGTAAAAAGATSSGGTEGGTSGGRPIAPPSPTGSISGTTDGPVLVSSASLNGKAMVVGLGARKPNYDMVQVYDLFLMSWIRESLTPRMLECHGIALQEVAAEETALAEIFNFYGQLGQVVWLDSRLTMNEKQFVKLALETGVPESSTNDMREVFQKLSDKTEFASEAASNHPHPYINFEQFPEAVLRLAALRYEWRPPENLEDAEEELYFASPPFMPPNPRESQLGDGDEEPPPRPPETVFVQIVKAYLKDDLLIRARRFKTAGSTQAKFRSQLRTAPHGLWLSSKSLTAGATSAGAPRTQPTAGTSPQNTPVPAGR</sequence>
<dbReference type="EMBL" id="BNCQ01000047">
    <property type="protein sequence ID" value="GIM13216.1"/>
    <property type="molecule type" value="Genomic_DNA"/>
</dbReference>
<accession>A0A8J4GR19</accession>
<gene>
    <name evidence="3" type="ORF">Vretifemale_17872</name>
    <name evidence="4" type="ORF">Vretimale_16393</name>
</gene>
<feature type="region of interest" description="Disordered" evidence="2">
    <location>
        <begin position="957"/>
        <end position="996"/>
    </location>
</feature>
<dbReference type="Proteomes" id="UP000722791">
    <property type="component" value="Unassembled WGS sequence"/>
</dbReference>
<evidence type="ECO:0000256" key="2">
    <source>
        <dbReference type="SAM" id="MobiDB-lite"/>
    </source>
</evidence>
<keyword evidence="1" id="KW-0175">Coiled coil</keyword>
<comment type="caution">
    <text evidence="4">The sequence shown here is derived from an EMBL/GenBank/DDBJ whole genome shotgun (WGS) entry which is preliminary data.</text>
</comment>
<feature type="compositionally biased region" description="Low complexity" evidence="2">
    <location>
        <begin position="971"/>
        <end position="996"/>
    </location>
</feature>
<dbReference type="Gene3D" id="1.10.287.1490">
    <property type="match status" value="1"/>
</dbReference>
<feature type="region of interest" description="Disordered" evidence="2">
    <location>
        <begin position="1217"/>
        <end position="1243"/>
    </location>
</feature>
<evidence type="ECO:0000313" key="5">
    <source>
        <dbReference type="Proteomes" id="UP000722791"/>
    </source>
</evidence>
<feature type="compositionally biased region" description="Polar residues" evidence="2">
    <location>
        <begin position="1306"/>
        <end position="1323"/>
    </location>
</feature>
<name>A0A8J4GR19_9CHLO</name>
<feature type="coiled-coil region" evidence="1">
    <location>
        <begin position="585"/>
        <end position="746"/>
    </location>
</feature>
<evidence type="ECO:0000256" key="1">
    <source>
        <dbReference type="SAM" id="Coils"/>
    </source>
</evidence>
<feature type="compositionally biased region" description="Gly residues" evidence="2">
    <location>
        <begin position="831"/>
        <end position="850"/>
    </location>
</feature>
<dbReference type="EMBL" id="BNCP01000055">
    <property type="protein sequence ID" value="GIL90180.1"/>
    <property type="molecule type" value="Genomic_DNA"/>
</dbReference>
<feature type="region of interest" description="Disordered" evidence="2">
    <location>
        <begin position="542"/>
        <end position="566"/>
    </location>
</feature>
<feature type="region of interest" description="Disordered" evidence="2">
    <location>
        <begin position="247"/>
        <end position="295"/>
    </location>
</feature>
<evidence type="ECO:0000313" key="4">
    <source>
        <dbReference type="EMBL" id="GIM13216.1"/>
    </source>
</evidence>
<evidence type="ECO:0000313" key="6">
    <source>
        <dbReference type="Proteomes" id="UP000747110"/>
    </source>
</evidence>
<organism evidence="4 5">
    <name type="scientific">Volvox reticuliferus</name>
    <dbReference type="NCBI Taxonomy" id="1737510"/>
    <lineage>
        <taxon>Eukaryota</taxon>
        <taxon>Viridiplantae</taxon>
        <taxon>Chlorophyta</taxon>
        <taxon>core chlorophytes</taxon>
        <taxon>Chlorophyceae</taxon>
        <taxon>CS clade</taxon>
        <taxon>Chlamydomonadales</taxon>
        <taxon>Volvocaceae</taxon>
        <taxon>Volvox</taxon>
    </lineage>
</organism>
<feature type="region of interest" description="Disordered" evidence="2">
    <location>
        <begin position="1291"/>
        <end position="1323"/>
    </location>
</feature>
<evidence type="ECO:0000313" key="3">
    <source>
        <dbReference type="EMBL" id="GIL90180.1"/>
    </source>
</evidence>
<feature type="compositionally biased region" description="Polar residues" evidence="2">
    <location>
        <begin position="895"/>
        <end position="916"/>
    </location>
</feature>
<feature type="compositionally biased region" description="Low complexity" evidence="2">
    <location>
        <begin position="785"/>
        <end position="794"/>
    </location>
</feature>
<feature type="region of interest" description="Disordered" evidence="2">
    <location>
        <begin position="376"/>
        <end position="395"/>
    </location>
</feature>
<dbReference type="Proteomes" id="UP000747110">
    <property type="component" value="Unassembled WGS sequence"/>
</dbReference>
<protein>
    <submittedName>
        <fullName evidence="4">Uncharacterized protein</fullName>
    </submittedName>
</protein>
<feature type="compositionally biased region" description="Gly residues" evidence="2">
    <location>
        <begin position="261"/>
        <end position="274"/>
    </location>
</feature>
<dbReference type="OrthoDB" id="534860at2759"/>